<comment type="caution">
    <text evidence="1">The sequence shown here is derived from an EMBL/GenBank/DDBJ whole genome shotgun (WGS) entry which is preliminary data.</text>
</comment>
<proteinExistence type="predicted"/>
<feature type="non-terminal residue" evidence="1">
    <location>
        <position position="1"/>
    </location>
</feature>
<organism evidence="1">
    <name type="scientific">marine sediment metagenome</name>
    <dbReference type="NCBI Taxonomy" id="412755"/>
    <lineage>
        <taxon>unclassified sequences</taxon>
        <taxon>metagenomes</taxon>
        <taxon>ecological metagenomes</taxon>
    </lineage>
</organism>
<sequence length="32" mass="3198">KTSVSSLECKSPRTALCTSLNGNLAGTNGASE</sequence>
<accession>X1K9Q7</accession>
<gene>
    <name evidence="1" type="ORF">S03H2_62666</name>
</gene>
<reference evidence="1" key="1">
    <citation type="journal article" date="2014" name="Front. Microbiol.">
        <title>High frequency of phylogenetically diverse reductive dehalogenase-homologous genes in deep subseafloor sedimentary metagenomes.</title>
        <authorList>
            <person name="Kawai M."/>
            <person name="Futagami T."/>
            <person name="Toyoda A."/>
            <person name="Takaki Y."/>
            <person name="Nishi S."/>
            <person name="Hori S."/>
            <person name="Arai W."/>
            <person name="Tsubouchi T."/>
            <person name="Morono Y."/>
            <person name="Uchiyama I."/>
            <person name="Ito T."/>
            <person name="Fujiyama A."/>
            <person name="Inagaki F."/>
            <person name="Takami H."/>
        </authorList>
    </citation>
    <scope>NUCLEOTIDE SEQUENCE</scope>
    <source>
        <strain evidence="1">Expedition CK06-06</strain>
    </source>
</reference>
<name>X1K9Q7_9ZZZZ</name>
<protein>
    <submittedName>
        <fullName evidence="1">Uncharacterized protein</fullName>
    </submittedName>
</protein>
<dbReference type="AlphaFoldDB" id="X1K9Q7"/>
<evidence type="ECO:0000313" key="1">
    <source>
        <dbReference type="EMBL" id="GAH78798.1"/>
    </source>
</evidence>
<dbReference type="EMBL" id="BARU01040547">
    <property type="protein sequence ID" value="GAH78798.1"/>
    <property type="molecule type" value="Genomic_DNA"/>
</dbReference>